<dbReference type="AlphaFoldDB" id="A0A934S5U5"/>
<dbReference type="EMBL" id="JAENIJ010000018">
    <property type="protein sequence ID" value="MBK1883151.1"/>
    <property type="molecule type" value="Genomic_DNA"/>
</dbReference>
<keyword evidence="1" id="KW-0732">Signal</keyword>
<evidence type="ECO:0000313" key="2">
    <source>
        <dbReference type="EMBL" id="MBK1883151.1"/>
    </source>
</evidence>
<proteinExistence type="predicted"/>
<gene>
    <name evidence="2" type="ORF">JIN85_12035</name>
</gene>
<evidence type="ECO:0000256" key="1">
    <source>
        <dbReference type="SAM" id="SignalP"/>
    </source>
</evidence>
<dbReference type="Proteomes" id="UP000603141">
    <property type="component" value="Unassembled WGS sequence"/>
</dbReference>
<feature type="chain" id="PRO_5037818143" description="Glycoside hydrolase family 42 N-terminal domain-containing protein" evidence="1">
    <location>
        <begin position="20"/>
        <end position="889"/>
    </location>
</feature>
<dbReference type="Gene3D" id="3.20.20.80">
    <property type="entry name" value="Glycosidases"/>
    <property type="match status" value="1"/>
</dbReference>
<reference evidence="2" key="1">
    <citation type="submission" date="2021-01" db="EMBL/GenBank/DDBJ databases">
        <title>Modified the classification status of verrucomicrobia.</title>
        <authorList>
            <person name="Feng X."/>
        </authorList>
    </citation>
    <scope>NUCLEOTIDE SEQUENCE</scope>
    <source>
        <strain evidence="2">KCTC 22041</strain>
    </source>
</reference>
<dbReference type="SUPFAM" id="SSF51445">
    <property type="entry name" value="(Trans)glycosidases"/>
    <property type="match status" value="1"/>
</dbReference>
<organism evidence="2 3">
    <name type="scientific">Luteolibacter pohnpeiensis</name>
    <dbReference type="NCBI Taxonomy" id="454153"/>
    <lineage>
        <taxon>Bacteria</taxon>
        <taxon>Pseudomonadati</taxon>
        <taxon>Verrucomicrobiota</taxon>
        <taxon>Verrucomicrobiia</taxon>
        <taxon>Verrucomicrobiales</taxon>
        <taxon>Verrucomicrobiaceae</taxon>
        <taxon>Luteolibacter</taxon>
    </lineage>
</organism>
<accession>A0A934S5U5</accession>
<evidence type="ECO:0008006" key="4">
    <source>
        <dbReference type="Google" id="ProtNLM"/>
    </source>
</evidence>
<name>A0A934S5U5_9BACT</name>
<keyword evidence="3" id="KW-1185">Reference proteome</keyword>
<feature type="signal peptide" evidence="1">
    <location>
        <begin position="1"/>
        <end position="19"/>
    </location>
</feature>
<evidence type="ECO:0000313" key="3">
    <source>
        <dbReference type="Proteomes" id="UP000603141"/>
    </source>
</evidence>
<comment type="caution">
    <text evidence="2">The sequence shown here is derived from an EMBL/GenBank/DDBJ whole genome shotgun (WGS) entry which is preliminary data.</text>
</comment>
<dbReference type="Gene3D" id="2.60.120.260">
    <property type="entry name" value="Galactose-binding domain-like"/>
    <property type="match status" value="1"/>
</dbReference>
<sequence length="889" mass="98244">MVKFGCWLLPLLLVSHAVAESIWIEGESAVDSTAVKHPWYHSQVDRKQLSGGDFISHFSKDHPGEVGYDFEVNSAGEFDFWVRANPVQSKIGYQLDSGESEWIDMSRRQTGSVNIASDGKPDLRFIAWAYVGRVTLKAGKHHLSFTFDSTNEYHGSLDCFVFAPPDFQPIGVLKPDEIEAHQRELAESNDGWVPWISNQDAAGESPINLRRLNEKFAGEHGGIATRGADFIYRDSGEVVRFWGVNGPPVSLHGEELAACARMLASHGVNLVRIHGAVFDPKTGVLDAAKVAHVREIVAAMKKEGIYSHLSVYFPLWLSPEPGPGWREGYDGNMHPFALLYFEPEFQKLYRSWVEALLKQPGSDSHALIDEPAVMGIELINEDSFFFWTFSEKNIPPAQLAKLEAMFAKWAAAKYGSLPAAHQAWHGMKLPHDADDALGIRPLYQIFTDKTQRDQDTAAFLLETQRGFYETTSKWLRNLGYEGLITASNWTTANQAILGPLEKYSYTPGDFIDRHGYFGCHLEGDNASWSIRNGQTYGDRSALRFDPEKPGDSKDFSHPAIDPTYFGKPSMISETTWNRPNRYRGEAPLFYAAYGALQGSDALVHFALDGAQWSVKPGYFMQPWTLMSPTQMGQFPAAALIFRQGLVHPGEVVADLSLTLTDALALKGSPLVPVANLDELRKQDVQDQGDAGNISTGIDPLAFFAGRTALGIGAEKKADRVADLSDLIHREKQEVRSRDGELKLDYGKGLLRLNAPAAQGAVGNLKEGGVIDLTDVEIRSPLEIGEIVAVSLDGKPLADSESILLQVMSEEKANGFATEPAGEGLKRIINIGSDPWLIRQLAGTVRFKRADAAKLEVRQLDINGRLQKPLGTADQIQLQPATAYYWITKS</sequence>
<dbReference type="InterPro" id="IPR017853">
    <property type="entry name" value="GH"/>
</dbReference>
<protein>
    <recommendedName>
        <fullName evidence="4">Glycoside hydrolase family 42 N-terminal domain-containing protein</fullName>
    </recommendedName>
</protein>